<dbReference type="InterPro" id="IPR052588">
    <property type="entry name" value="Kelch_domain_protein"/>
</dbReference>
<accession>A0A540KXS2</accession>
<evidence type="ECO:0000313" key="4">
    <source>
        <dbReference type="Proteomes" id="UP000315295"/>
    </source>
</evidence>
<dbReference type="Proteomes" id="UP000315295">
    <property type="component" value="Unassembled WGS sequence"/>
</dbReference>
<dbReference type="PANTHER" id="PTHR46063">
    <property type="entry name" value="KELCH DOMAIN-CONTAINING PROTEIN"/>
    <property type="match status" value="1"/>
</dbReference>
<gene>
    <name evidence="3" type="ORF">C1H46_035411</name>
</gene>
<dbReference type="AlphaFoldDB" id="A0A540KXS2"/>
<sequence length="172" mass="19874">MGKKTKKPGKGKEKTEKKTAKAEEKRARRETKKLSPEDDIDAILNGKDGWIQMGDAVALIKGEGKSLRRKEKRARIEQIRASLELSDSQRTPTPGETLREFYKRTNMYWQMAAHEHTQHTGKELRKDGFDLAEARYRELKPILDELAILEAEQKAEEQEPETSTKKRGKKKR</sequence>
<feature type="domain" description="DUF4110" evidence="2">
    <location>
        <begin position="84"/>
        <end position="170"/>
    </location>
</feature>
<organism evidence="3 4">
    <name type="scientific">Malus baccata</name>
    <name type="common">Siberian crab apple</name>
    <name type="synonym">Pyrus baccata</name>
    <dbReference type="NCBI Taxonomy" id="106549"/>
    <lineage>
        <taxon>Eukaryota</taxon>
        <taxon>Viridiplantae</taxon>
        <taxon>Streptophyta</taxon>
        <taxon>Embryophyta</taxon>
        <taxon>Tracheophyta</taxon>
        <taxon>Spermatophyta</taxon>
        <taxon>Magnoliopsida</taxon>
        <taxon>eudicotyledons</taxon>
        <taxon>Gunneridae</taxon>
        <taxon>Pentapetalae</taxon>
        <taxon>rosids</taxon>
        <taxon>fabids</taxon>
        <taxon>Rosales</taxon>
        <taxon>Rosaceae</taxon>
        <taxon>Amygdaloideae</taxon>
        <taxon>Maleae</taxon>
        <taxon>Malus</taxon>
    </lineage>
</organism>
<keyword evidence="4" id="KW-1185">Reference proteome</keyword>
<dbReference type="InterPro" id="IPR025183">
    <property type="entry name" value="DUF4110"/>
</dbReference>
<evidence type="ECO:0000256" key="1">
    <source>
        <dbReference type="SAM" id="MobiDB-lite"/>
    </source>
</evidence>
<evidence type="ECO:0000313" key="3">
    <source>
        <dbReference type="EMBL" id="TQD79025.1"/>
    </source>
</evidence>
<dbReference type="STRING" id="106549.A0A540KXS2"/>
<reference evidence="3 4" key="1">
    <citation type="journal article" date="2019" name="G3 (Bethesda)">
        <title>Sequencing of a Wild Apple (Malus baccata) Genome Unravels the Differences Between Cultivated and Wild Apple Species Regarding Disease Resistance and Cold Tolerance.</title>
        <authorList>
            <person name="Chen X."/>
        </authorList>
    </citation>
    <scope>NUCLEOTIDE SEQUENCE [LARGE SCALE GENOMIC DNA]</scope>
    <source>
        <strain evidence="4">cv. Shandingzi</strain>
        <tissue evidence="3">Leaves</tissue>
    </source>
</reference>
<proteinExistence type="predicted"/>
<dbReference type="PANTHER" id="PTHR46063:SF1">
    <property type="entry name" value="KELCH DOMAIN-CONTAINING PROTEIN 4"/>
    <property type="match status" value="1"/>
</dbReference>
<dbReference type="EMBL" id="VIEB01000878">
    <property type="protein sequence ID" value="TQD79025.1"/>
    <property type="molecule type" value="Genomic_DNA"/>
</dbReference>
<name>A0A540KXS2_MALBA</name>
<feature type="region of interest" description="Disordered" evidence="1">
    <location>
        <begin position="152"/>
        <end position="172"/>
    </location>
</feature>
<feature type="compositionally biased region" description="Basic and acidic residues" evidence="1">
    <location>
        <begin position="10"/>
        <end position="36"/>
    </location>
</feature>
<dbReference type="Pfam" id="PF13422">
    <property type="entry name" value="DUF4110"/>
    <property type="match status" value="1"/>
</dbReference>
<evidence type="ECO:0000259" key="2">
    <source>
        <dbReference type="Pfam" id="PF13422"/>
    </source>
</evidence>
<comment type="caution">
    <text evidence="3">The sequence shown here is derived from an EMBL/GenBank/DDBJ whole genome shotgun (WGS) entry which is preliminary data.</text>
</comment>
<feature type="region of interest" description="Disordered" evidence="1">
    <location>
        <begin position="1"/>
        <end position="38"/>
    </location>
</feature>
<protein>
    <recommendedName>
        <fullName evidence="2">DUF4110 domain-containing protein</fullName>
    </recommendedName>
</protein>